<dbReference type="InterPro" id="IPR029063">
    <property type="entry name" value="SAM-dependent_MTases_sf"/>
</dbReference>
<dbReference type="AlphaFoldDB" id="A0A812JDR5"/>
<keyword evidence="3" id="KW-0949">S-adenosyl-L-methionine</keyword>
<comment type="caution">
    <text evidence="5">The sequence shown here is derived from an EMBL/GenBank/DDBJ whole genome shotgun (WGS) entry which is preliminary data.</text>
</comment>
<evidence type="ECO:0000256" key="4">
    <source>
        <dbReference type="SAM" id="SignalP"/>
    </source>
</evidence>
<feature type="signal peptide" evidence="4">
    <location>
        <begin position="1"/>
        <end position="17"/>
    </location>
</feature>
<proteinExistence type="inferred from homology"/>
<dbReference type="Proteomes" id="UP000604046">
    <property type="component" value="Unassembled WGS sequence"/>
</dbReference>
<evidence type="ECO:0000256" key="1">
    <source>
        <dbReference type="ARBA" id="ARBA00007009"/>
    </source>
</evidence>
<evidence type="ECO:0000313" key="6">
    <source>
        <dbReference type="Proteomes" id="UP000604046"/>
    </source>
</evidence>
<protein>
    <submittedName>
        <fullName evidence="5">NAS4 protein</fullName>
    </submittedName>
</protein>
<reference evidence="5" key="1">
    <citation type="submission" date="2021-02" db="EMBL/GenBank/DDBJ databases">
        <authorList>
            <person name="Dougan E. K."/>
            <person name="Rhodes N."/>
            <person name="Thang M."/>
            <person name="Chan C."/>
        </authorList>
    </citation>
    <scope>NUCLEOTIDE SEQUENCE</scope>
</reference>
<keyword evidence="2" id="KW-0808">Transferase</keyword>
<dbReference type="EMBL" id="CAJNDS010000422">
    <property type="protein sequence ID" value="CAE7204367.1"/>
    <property type="molecule type" value="Genomic_DNA"/>
</dbReference>
<dbReference type="Pfam" id="PF03059">
    <property type="entry name" value="NAS"/>
    <property type="match status" value="1"/>
</dbReference>
<evidence type="ECO:0000256" key="2">
    <source>
        <dbReference type="ARBA" id="ARBA00022679"/>
    </source>
</evidence>
<dbReference type="InterPro" id="IPR004298">
    <property type="entry name" value="Nicotian_synth"/>
</dbReference>
<dbReference type="Gene3D" id="3.40.50.150">
    <property type="entry name" value="Vaccinia Virus protein VP39"/>
    <property type="match status" value="1"/>
</dbReference>
<keyword evidence="6" id="KW-1185">Reference proteome</keyword>
<dbReference type="GO" id="GO:0030410">
    <property type="term" value="F:nicotianamine synthase activity"/>
    <property type="evidence" value="ECO:0007669"/>
    <property type="project" value="InterPro"/>
</dbReference>
<dbReference type="PROSITE" id="PS51142">
    <property type="entry name" value="NAS"/>
    <property type="match status" value="1"/>
</dbReference>
<dbReference type="GO" id="GO:0030418">
    <property type="term" value="P:nicotianamine biosynthetic process"/>
    <property type="evidence" value="ECO:0007669"/>
    <property type="project" value="InterPro"/>
</dbReference>
<organism evidence="5 6">
    <name type="scientific">Symbiodinium natans</name>
    <dbReference type="NCBI Taxonomy" id="878477"/>
    <lineage>
        <taxon>Eukaryota</taxon>
        <taxon>Sar</taxon>
        <taxon>Alveolata</taxon>
        <taxon>Dinophyceae</taxon>
        <taxon>Suessiales</taxon>
        <taxon>Symbiodiniaceae</taxon>
        <taxon>Symbiodinium</taxon>
    </lineage>
</organism>
<dbReference type="OrthoDB" id="1858069at2759"/>
<dbReference type="SUPFAM" id="SSF53335">
    <property type="entry name" value="S-adenosyl-L-methionine-dependent methyltransferases"/>
    <property type="match status" value="1"/>
</dbReference>
<keyword evidence="4" id="KW-0732">Signal</keyword>
<feature type="chain" id="PRO_5032781756" evidence="4">
    <location>
        <begin position="18"/>
        <end position="349"/>
    </location>
</feature>
<dbReference type="PANTHER" id="PTHR32266">
    <property type="entry name" value="NICOTIANAMINE SYNTHASE 3"/>
    <property type="match status" value="1"/>
</dbReference>
<gene>
    <name evidence="5" type="primary">NAS4</name>
    <name evidence="5" type="ORF">SNAT2548_LOCUS6351</name>
</gene>
<evidence type="ECO:0000256" key="3">
    <source>
        <dbReference type="ARBA" id="ARBA00022691"/>
    </source>
</evidence>
<name>A0A812JDR5_9DINO</name>
<accession>A0A812JDR5</accession>
<comment type="similarity">
    <text evidence="1">Belongs to the nicotianamine synthase (NAS)-like family.</text>
</comment>
<dbReference type="PANTHER" id="PTHR32266:SF12">
    <property type="entry name" value="NICOTIANAMINE SYNTHASE 3"/>
    <property type="match status" value="1"/>
</dbReference>
<evidence type="ECO:0000313" key="5">
    <source>
        <dbReference type="EMBL" id="CAE7204367.1"/>
    </source>
</evidence>
<sequence length="349" mass="38032">MFATFATLLALLSEGAPAPVEDLHLLQRRAAKLSTEVVVEAVPKGLVAADQLDVKGVEAAHEEATHVATPCRSKEKKENQSQCIVATVLDVFDVLQSTADLSPLNAEVDKALTALVSMVLVPQPAEVVTAVLEDPQVRAIKKPLWHFLSEAEYEMESWWARRFLAEHATMEGTSAFWYRENYKELTALELAHLHKVGHRPSAGDHVVFVGGGPLPFSAIEYMLQSGAKVTVVEHNPWAVQLSTVLIKQLGLENVAVEYAAGERFDYAGATHLIVAALVRHDDAVIRRAMDTADLRMVGVRSADGLRSLLYAPLDGSLDQLHLQPTGGSAVNARVINTLLTFEPAHAKQF</sequence>